<reference evidence="2" key="1">
    <citation type="submission" date="2017-03" db="EMBL/GenBank/DDBJ databases">
        <title>Draft genome sequence of Moraxella equi CCUG 4950T type strain.</title>
        <authorList>
            <person name="Salva-Serra F."/>
            <person name="Engstrom-Jakobsson H."/>
            <person name="Thorell K."/>
            <person name="Jaen-Luchoro D."/>
            <person name="Gonzales-Siles L."/>
            <person name="Karlsson R."/>
            <person name="Yazdan S."/>
            <person name="Boulund F."/>
            <person name="Johnning A."/>
            <person name="Engstrand L."/>
            <person name="Kristiansson E."/>
            <person name="Moore E."/>
        </authorList>
    </citation>
    <scope>NUCLEOTIDE SEQUENCE [LARGE SCALE GENOMIC DNA]</scope>
    <source>
        <strain evidence="2">CCUG 4441</strain>
    </source>
</reference>
<dbReference type="AlphaFoldDB" id="A0A1V4H232"/>
<name>A0A1V4H232_MORLA</name>
<organism evidence="1 2">
    <name type="scientific">Moraxella lacunata</name>
    <dbReference type="NCBI Taxonomy" id="477"/>
    <lineage>
        <taxon>Bacteria</taxon>
        <taxon>Pseudomonadati</taxon>
        <taxon>Pseudomonadota</taxon>
        <taxon>Gammaproteobacteria</taxon>
        <taxon>Moraxellales</taxon>
        <taxon>Moraxellaceae</taxon>
        <taxon>Moraxella</taxon>
    </lineage>
</organism>
<evidence type="ECO:0000313" key="1">
    <source>
        <dbReference type="EMBL" id="OPH38915.1"/>
    </source>
</evidence>
<proteinExistence type="predicted"/>
<protein>
    <submittedName>
        <fullName evidence="1">Uncharacterized protein</fullName>
    </submittedName>
</protein>
<sequence length="64" mass="7924">MQFALDKSITYTKLRTAYILLKKTAVYHDKLLSLKKQKVYYAEFAQIKRFWQNYVKITFYFFRI</sequence>
<dbReference type="Proteomes" id="UP000191025">
    <property type="component" value="Unassembled WGS sequence"/>
</dbReference>
<evidence type="ECO:0000313" key="2">
    <source>
        <dbReference type="Proteomes" id="UP000191025"/>
    </source>
</evidence>
<dbReference type="EMBL" id="MXAN01000009">
    <property type="protein sequence ID" value="OPH38915.1"/>
    <property type="molecule type" value="Genomic_DNA"/>
</dbReference>
<accession>A0A1V4H232</accession>
<gene>
    <name evidence="1" type="ORF">B5J94_01900</name>
</gene>
<comment type="caution">
    <text evidence="1">The sequence shown here is derived from an EMBL/GenBank/DDBJ whole genome shotgun (WGS) entry which is preliminary data.</text>
</comment>